<proteinExistence type="inferred from homology"/>
<dbReference type="InterPro" id="IPR029063">
    <property type="entry name" value="SAM-dependent_MTases_sf"/>
</dbReference>
<protein>
    <recommendedName>
        <fullName evidence="7">S-adenosylmethionine-binding protein</fullName>
    </recommendedName>
</protein>
<comment type="caution">
    <text evidence="5">The sequence shown here is derived from an EMBL/GenBank/DDBJ whole genome shotgun (WGS) entry which is preliminary data.</text>
</comment>
<dbReference type="GO" id="GO:0032259">
    <property type="term" value="P:methylation"/>
    <property type="evidence" value="ECO:0007669"/>
    <property type="project" value="UniProtKB-KW"/>
</dbReference>
<keyword evidence="2" id="KW-0808">Transferase</keyword>
<evidence type="ECO:0000256" key="4">
    <source>
        <dbReference type="PROSITE-ProRule" id="PRU00489"/>
    </source>
</evidence>
<accession>A0A2N7W0U2</accession>
<organism evidence="5 6">
    <name type="scientific">Trinickia dabaoshanensis</name>
    <dbReference type="NCBI Taxonomy" id="564714"/>
    <lineage>
        <taxon>Bacteria</taxon>
        <taxon>Pseudomonadati</taxon>
        <taxon>Pseudomonadota</taxon>
        <taxon>Betaproteobacteria</taxon>
        <taxon>Burkholderiales</taxon>
        <taxon>Burkholderiaceae</taxon>
        <taxon>Trinickia</taxon>
    </lineage>
</organism>
<dbReference type="PANTHER" id="PTHR12829:SF7">
    <property type="entry name" value="N6-ADENOSINE-METHYLTRANSFERASE CATALYTIC SUBUNIT"/>
    <property type="match status" value="1"/>
</dbReference>
<dbReference type="PANTHER" id="PTHR12829">
    <property type="entry name" value="N6-ADENOSINE-METHYLTRANSFERASE"/>
    <property type="match status" value="1"/>
</dbReference>
<dbReference type="InterPro" id="IPR007757">
    <property type="entry name" value="MT-A70-like"/>
</dbReference>
<evidence type="ECO:0000256" key="2">
    <source>
        <dbReference type="ARBA" id="ARBA00022679"/>
    </source>
</evidence>
<evidence type="ECO:0008006" key="7">
    <source>
        <dbReference type="Google" id="ProtNLM"/>
    </source>
</evidence>
<keyword evidence="3" id="KW-0949">S-adenosyl-L-methionine</keyword>
<reference evidence="5 6" key="1">
    <citation type="submission" date="2018-01" db="EMBL/GenBank/DDBJ databases">
        <title>Whole genome analyses suggest that Burkholderia sensu lato contains two further novel genera in the rhizoxinica-symbiotica group Mycetohabitans gen. nov., and Trinickia gen. nov.: implications for the evolution of diazotrophy and nodulation in the Burkholderiaceae.</title>
        <authorList>
            <person name="Estrada-de los Santos P."/>
            <person name="Palmer M."/>
            <person name="Chavez-Ramirez B."/>
            <person name="Beukes C."/>
            <person name="Steenkamp E.T."/>
            <person name="Hirsch A.M."/>
            <person name="Manyaka P."/>
            <person name="Maluk M."/>
            <person name="Lafos M."/>
            <person name="Crook M."/>
            <person name="Gross E."/>
            <person name="Simon M.F."/>
            <person name="Bueno dos Reis Junior F."/>
            <person name="Poole P.S."/>
            <person name="Venter S.N."/>
            <person name="James E.K."/>
        </authorList>
    </citation>
    <scope>NUCLEOTIDE SEQUENCE [LARGE SCALE GENOMIC DNA]</scope>
    <source>
        <strain evidence="5 6">GIMN1.004</strain>
    </source>
</reference>
<gene>
    <name evidence="5" type="ORF">C0Z18_02085</name>
</gene>
<evidence type="ECO:0000256" key="3">
    <source>
        <dbReference type="ARBA" id="ARBA00022691"/>
    </source>
</evidence>
<evidence type="ECO:0000256" key="1">
    <source>
        <dbReference type="ARBA" id="ARBA00022603"/>
    </source>
</evidence>
<dbReference type="RefSeq" id="WP_102643724.1">
    <property type="nucleotide sequence ID" value="NZ_PNYA01000002.1"/>
</dbReference>
<evidence type="ECO:0000313" key="5">
    <source>
        <dbReference type="EMBL" id="PMS23034.1"/>
    </source>
</evidence>
<dbReference type="PROSITE" id="PS51143">
    <property type="entry name" value="MT_A70"/>
    <property type="match status" value="1"/>
</dbReference>
<dbReference type="Pfam" id="PF05063">
    <property type="entry name" value="MT-A70"/>
    <property type="match status" value="1"/>
</dbReference>
<dbReference type="Proteomes" id="UP000235616">
    <property type="component" value="Unassembled WGS sequence"/>
</dbReference>
<keyword evidence="6" id="KW-1185">Reference proteome</keyword>
<dbReference type="AlphaFoldDB" id="A0A2N7W0U2"/>
<comment type="similarity">
    <text evidence="4">Belongs to the MT-A70-like family.</text>
</comment>
<sequence>MTKQTAVQSLIATPILDAIQKLNPASTDEQRTALEQSLREIGQVNDIITAHNGAFVLDGRDLLAACQAVGIEPRIRDLGELADDEMAAYAHHGNAMRKELPPGARALMAAARATRTRGSNQHDAAAAPTIAQAAADAGVSSDSVLRAKTVAASGCDALITKVAEGAIPVSVAEKLVKASKGDAALIERMVESGIGRVQRELYKDEVLKPKRERAKQLVASNPIAAHQLNDFAEGSFQVIQADFPWRYSESSDGMADPCHHYPTMSLNEIKAMPIGRLAAEDSVFFMWCVNAMLPEALDVMKHFGFEYVHNIVWAKDSHVIGNGAVISCHEMLLVGRRGLALHQPRVKKIPSWHATEGQRFAHSEKPAWFSEQIDRVYGDCTKLELFARAPRAGWTTWGNELVLPDAPNLETVTSNVDEEASNDKTFEQAI</sequence>
<keyword evidence="1" id="KW-0489">Methyltransferase</keyword>
<name>A0A2N7W0U2_9BURK</name>
<evidence type="ECO:0000313" key="6">
    <source>
        <dbReference type="Proteomes" id="UP000235616"/>
    </source>
</evidence>
<dbReference type="EMBL" id="PNYA01000002">
    <property type="protein sequence ID" value="PMS23034.1"/>
    <property type="molecule type" value="Genomic_DNA"/>
</dbReference>
<dbReference type="GO" id="GO:0008168">
    <property type="term" value="F:methyltransferase activity"/>
    <property type="evidence" value="ECO:0007669"/>
    <property type="project" value="UniProtKB-KW"/>
</dbReference>
<dbReference type="SUPFAM" id="SSF53335">
    <property type="entry name" value="S-adenosyl-L-methionine-dependent methyltransferases"/>
    <property type="match status" value="1"/>
</dbReference>
<dbReference type="OrthoDB" id="6258822at2"/>